<dbReference type="InterPro" id="IPR017941">
    <property type="entry name" value="Rieske_2Fe-2S"/>
</dbReference>
<keyword evidence="3" id="KW-0408">Iron</keyword>
<dbReference type="Gene3D" id="2.102.10.10">
    <property type="entry name" value="Rieske [2Fe-2S] iron-sulphur domain"/>
    <property type="match status" value="1"/>
</dbReference>
<evidence type="ECO:0000256" key="1">
    <source>
        <dbReference type="ARBA" id="ARBA00022714"/>
    </source>
</evidence>
<evidence type="ECO:0000313" key="8">
    <source>
        <dbReference type="Proteomes" id="UP001597601"/>
    </source>
</evidence>
<dbReference type="SUPFAM" id="SSF50022">
    <property type="entry name" value="ISP domain"/>
    <property type="match status" value="1"/>
</dbReference>
<name>A0ABW5XSJ8_9SPHI</name>
<feature type="region of interest" description="Disordered" evidence="5">
    <location>
        <begin position="28"/>
        <end position="79"/>
    </location>
</feature>
<evidence type="ECO:0000259" key="6">
    <source>
        <dbReference type="PROSITE" id="PS51296"/>
    </source>
</evidence>
<dbReference type="Pfam" id="PF00355">
    <property type="entry name" value="Rieske"/>
    <property type="match status" value="1"/>
</dbReference>
<evidence type="ECO:0000313" key="7">
    <source>
        <dbReference type="EMBL" id="MFD2865773.1"/>
    </source>
</evidence>
<dbReference type="Proteomes" id="UP001597601">
    <property type="component" value="Unassembled WGS sequence"/>
</dbReference>
<comment type="caution">
    <text evidence="7">The sequence shown here is derived from an EMBL/GenBank/DDBJ whole genome shotgun (WGS) entry which is preliminary data.</text>
</comment>
<gene>
    <name evidence="7" type="ORF">ACFSYC_13825</name>
</gene>
<dbReference type="InterPro" id="IPR036922">
    <property type="entry name" value="Rieske_2Fe-2S_sf"/>
</dbReference>
<accession>A0ABW5XSJ8</accession>
<feature type="compositionally biased region" description="Pro residues" evidence="5">
    <location>
        <begin position="36"/>
        <end position="78"/>
    </location>
</feature>
<evidence type="ECO:0000256" key="5">
    <source>
        <dbReference type="SAM" id="MobiDB-lite"/>
    </source>
</evidence>
<dbReference type="RefSeq" id="WP_377128716.1">
    <property type="nucleotide sequence ID" value="NZ_JBHUHN010000001.1"/>
</dbReference>
<organism evidence="7 8">
    <name type="scientific">Mucilaginibacter antarcticus</name>
    <dbReference type="NCBI Taxonomy" id="1855725"/>
    <lineage>
        <taxon>Bacteria</taxon>
        <taxon>Pseudomonadati</taxon>
        <taxon>Bacteroidota</taxon>
        <taxon>Sphingobacteriia</taxon>
        <taxon>Sphingobacteriales</taxon>
        <taxon>Sphingobacteriaceae</taxon>
        <taxon>Mucilaginibacter</taxon>
    </lineage>
</organism>
<protein>
    <submittedName>
        <fullName evidence="7">Ubiquinol-cytochrome c reductase iron-sulfur subunit</fullName>
    </submittedName>
</protein>
<keyword evidence="2" id="KW-0479">Metal-binding</keyword>
<evidence type="ECO:0000256" key="3">
    <source>
        <dbReference type="ARBA" id="ARBA00023004"/>
    </source>
</evidence>
<keyword evidence="8" id="KW-1185">Reference proteome</keyword>
<sequence>MERDEFLSKLGIGALTICVGSCLAACGKSGGDPAPTDNPPITNNPPPGNPLPVNPPPSNPPPSNPPPSNSPPTNPPPANALYTADLNSALKNIGDSGVSNGVIVARIAAGNAASSFIAVQVACTHEGGTLAYNSNQGLFICPLHGSIFSKTGSVVQGPAATALKQYNISVTDSTLSVTA</sequence>
<evidence type="ECO:0000256" key="4">
    <source>
        <dbReference type="ARBA" id="ARBA00023014"/>
    </source>
</evidence>
<dbReference type="EMBL" id="JBHUON010000017">
    <property type="protein sequence ID" value="MFD2865773.1"/>
    <property type="molecule type" value="Genomic_DNA"/>
</dbReference>
<proteinExistence type="predicted"/>
<keyword evidence="4" id="KW-0411">Iron-sulfur</keyword>
<keyword evidence="1" id="KW-0001">2Fe-2S</keyword>
<evidence type="ECO:0000256" key="2">
    <source>
        <dbReference type="ARBA" id="ARBA00022723"/>
    </source>
</evidence>
<dbReference type="PROSITE" id="PS51296">
    <property type="entry name" value="RIESKE"/>
    <property type="match status" value="1"/>
</dbReference>
<feature type="domain" description="Rieske" evidence="6">
    <location>
        <begin position="111"/>
        <end position="177"/>
    </location>
</feature>
<reference evidence="8" key="1">
    <citation type="journal article" date="2019" name="Int. J. Syst. Evol. Microbiol.">
        <title>The Global Catalogue of Microorganisms (GCM) 10K type strain sequencing project: providing services to taxonomists for standard genome sequencing and annotation.</title>
        <authorList>
            <consortium name="The Broad Institute Genomics Platform"/>
            <consortium name="The Broad Institute Genome Sequencing Center for Infectious Disease"/>
            <person name="Wu L."/>
            <person name="Ma J."/>
        </authorList>
    </citation>
    <scope>NUCLEOTIDE SEQUENCE [LARGE SCALE GENOMIC DNA]</scope>
    <source>
        <strain evidence="8">KCTC 52232</strain>
    </source>
</reference>